<feature type="region of interest" description="Disordered" evidence="3">
    <location>
        <begin position="1"/>
        <end position="64"/>
    </location>
</feature>
<dbReference type="GO" id="GO:0003729">
    <property type="term" value="F:mRNA binding"/>
    <property type="evidence" value="ECO:0007669"/>
    <property type="project" value="TreeGrafter"/>
</dbReference>
<name>A0A4P9Z9U6_9ASCO</name>
<dbReference type="Pfam" id="PF00076">
    <property type="entry name" value="RRM_1"/>
    <property type="match status" value="3"/>
</dbReference>
<feature type="domain" description="RRM" evidence="4">
    <location>
        <begin position="70"/>
        <end position="146"/>
    </location>
</feature>
<dbReference type="InterPro" id="IPR000504">
    <property type="entry name" value="RRM_dom"/>
</dbReference>
<reference evidence="6" key="1">
    <citation type="journal article" date="2018" name="Nat. Microbiol.">
        <title>Leveraging single-cell genomics to expand the fungal tree of life.</title>
        <authorList>
            <person name="Ahrendt S.R."/>
            <person name="Quandt C.A."/>
            <person name="Ciobanu D."/>
            <person name="Clum A."/>
            <person name="Salamov A."/>
            <person name="Andreopoulos B."/>
            <person name="Cheng J.F."/>
            <person name="Woyke T."/>
            <person name="Pelin A."/>
            <person name="Henrissat B."/>
            <person name="Reynolds N.K."/>
            <person name="Benny G.L."/>
            <person name="Smith M.E."/>
            <person name="James T.Y."/>
            <person name="Grigoriev I.V."/>
        </authorList>
    </citation>
    <scope>NUCLEOTIDE SEQUENCE [LARGE SCALE GENOMIC DNA]</scope>
    <source>
        <strain evidence="6">Baker2002</strain>
    </source>
</reference>
<organism evidence="5 6">
    <name type="scientific">Metschnikowia bicuspidata</name>
    <dbReference type="NCBI Taxonomy" id="27322"/>
    <lineage>
        <taxon>Eukaryota</taxon>
        <taxon>Fungi</taxon>
        <taxon>Dikarya</taxon>
        <taxon>Ascomycota</taxon>
        <taxon>Saccharomycotina</taxon>
        <taxon>Pichiomycetes</taxon>
        <taxon>Metschnikowiaceae</taxon>
        <taxon>Metschnikowia</taxon>
    </lineage>
</organism>
<dbReference type="PANTHER" id="PTHR48025:SF1">
    <property type="entry name" value="RRM DOMAIN-CONTAINING PROTEIN"/>
    <property type="match status" value="1"/>
</dbReference>
<dbReference type="Gene3D" id="3.30.70.330">
    <property type="match status" value="3"/>
</dbReference>
<evidence type="ECO:0000313" key="6">
    <source>
        <dbReference type="Proteomes" id="UP000268321"/>
    </source>
</evidence>
<feature type="compositionally biased region" description="Basic and acidic residues" evidence="3">
    <location>
        <begin position="20"/>
        <end position="31"/>
    </location>
</feature>
<feature type="region of interest" description="Disordered" evidence="3">
    <location>
        <begin position="378"/>
        <end position="397"/>
    </location>
</feature>
<proteinExistence type="predicted"/>
<feature type="compositionally biased region" description="Basic and acidic residues" evidence="3">
    <location>
        <begin position="139"/>
        <end position="185"/>
    </location>
</feature>
<dbReference type="PANTHER" id="PTHR48025">
    <property type="entry name" value="OS02G0815200 PROTEIN"/>
    <property type="match status" value="1"/>
</dbReference>
<evidence type="ECO:0000256" key="3">
    <source>
        <dbReference type="SAM" id="MobiDB-lite"/>
    </source>
</evidence>
<dbReference type="SMART" id="SM00360">
    <property type="entry name" value="RRM"/>
    <property type="match status" value="3"/>
</dbReference>
<evidence type="ECO:0000256" key="1">
    <source>
        <dbReference type="ARBA" id="ARBA00022884"/>
    </source>
</evidence>
<dbReference type="InterPro" id="IPR050502">
    <property type="entry name" value="Euk_RNA-bind_prot"/>
</dbReference>
<feature type="region of interest" description="Disordered" evidence="3">
    <location>
        <begin position="139"/>
        <end position="192"/>
    </location>
</feature>
<dbReference type="SUPFAM" id="SSF54928">
    <property type="entry name" value="RNA-binding domain, RBD"/>
    <property type="match status" value="3"/>
</dbReference>
<keyword evidence="1 2" id="KW-0694">RNA-binding</keyword>
<evidence type="ECO:0000256" key="2">
    <source>
        <dbReference type="PROSITE-ProRule" id="PRU00176"/>
    </source>
</evidence>
<feature type="compositionally biased region" description="Basic and acidic residues" evidence="3">
    <location>
        <begin position="39"/>
        <end position="64"/>
    </location>
</feature>
<sequence length="397" mass="44866">MDDIDIDDYSTRNRSRSPSQRRDYEAARDGDAAGGKLGGRREDARGGFRREGRREERKEREEEVDRNYDNSVFIGNVPYESTSKEIEDMFGPIGTIKHAGVIKTRGRSKGMAYVEYTNSQAAEDAIRQFNHSMLGGREIFVRKDQPPPAERGEKGDKNERKERAEQERKEGKSERQREQRKEQFDGRPGTEVFVGNLPYSTTWHTLKDIFREAGDIVRADVMQKYGKSRGFGTVVFSNAEDADNAVERFRGYVLEGRTLEVRHGKDPRGDKSRGTASKNTPFTEGVYANGPPSSTIFVGNLPFITSQTDLFELFETIGRVTRAEIQYDRSARPSGNAVVQFELEDLADLAIKNLHRYNYGGRNLDISFATVPAVPEEEMETKKPGQDVPPIVSGPQY</sequence>
<feature type="domain" description="RRM" evidence="4">
    <location>
        <begin position="190"/>
        <end position="266"/>
    </location>
</feature>
<feature type="domain" description="RRM" evidence="4">
    <location>
        <begin position="294"/>
        <end position="371"/>
    </location>
</feature>
<dbReference type="AlphaFoldDB" id="A0A4P9Z9U6"/>
<keyword evidence="6" id="KW-1185">Reference proteome</keyword>
<feature type="compositionally biased region" description="Basic and acidic residues" evidence="3">
    <location>
        <begin position="262"/>
        <end position="273"/>
    </location>
</feature>
<evidence type="ECO:0000259" key="4">
    <source>
        <dbReference type="PROSITE" id="PS50102"/>
    </source>
</evidence>
<dbReference type="InterPro" id="IPR035979">
    <property type="entry name" value="RBD_domain_sf"/>
</dbReference>
<dbReference type="EMBL" id="ML004492">
    <property type="protein sequence ID" value="RKP29348.1"/>
    <property type="molecule type" value="Genomic_DNA"/>
</dbReference>
<evidence type="ECO:0000313" key="5">
    <source>
        <dbReference type="EMBL" id="RKP29348.1"/>
    </source>
</evidence>
<dbReference type="Proteomes" id="UP000268321">
    <property type="component" value="Unassembled WGS sequence"/>
</dbReference>
<dbReference type="InterPro" id="IPR012677">
    <property type="entry name" value="Nucleotide-bd_a/b_plait_sf"/>
</dbReference>
<dbReference type="PROSITE" id="PS50102">
    <property type="entry name" value="RRM"/>
    <property type="match status" value="3"/>
</dbReference>
<gene>
    <name evidence="5" type="ORF">METBISCDRAFT_31733</name>
</gene>
<protein>
    <submittedName>
        <fullName evidence="5">Putative poly RNA-binding protein</fullName>
    </submittedName>
</protein>
<accession>A0A4P9Z9U6</accession>
<dbReference type="OrthoDB" id="1049195at2759"/>
<feature type="region of interest" description="Disordered" evidence="3">
    <location>
        <begin position="262"/>
        <end position="285"/>
    </location>
</feature>